<keyword evidence="1" id="KW-1133">Transmembrane helix</keyword>
<feature type="transmembrane region" description="Helical" evidence="1">
    <location>
        <begin position="141"/>
        <end position="166"/>
    </location>
</feature>
<protein>
    <submittedName>
        <fullName evidence="2">Uncharacterized protein</fullName>
    </submittedName>
</protein>
<comment type="caution">
    <text evidence="2">The sequence shown here is derived from an EMBL/GenBank/DDBJ whole genome shotgun (WGS) entry which is preliminary data.</text>
</comment>
<accession>A0A5N6PFI1</accession>
<dbReference type="AlphaFoldDB" id="A0A5N6PFI1"/>
<reference evidence="2 3" key="1">
    <citation type="submission" date="2019-05" db="EMBL/GenBank/DDBJ databases">
        <title>Mikania micrantha, genome provides insights into the molecular mechanism of rapid growth.</title>
        <authorList>
            <person name="Liu B."/>
        </authorList>
    </citation>
    <scope>NUCLEOTIDE SEQUENCE [LARGE SCALE GENOMIC DNA]</scope>
    <source>
        <strain evidence="2">NLD-2019</strain>
        <tissue evidence="2">Leaf</tissue>
    </source>
</reference>
<dbReference type="OrthoDB" id="10590440at2759"/>
<evidence type="ECO:0000313" key="3">
    <source>
        <dbReference type="Proteomes" id="UP000326396"/>
    </source>
</evidence>
<keyword evidence="1" id="KW-0472">Membrane</keyword>
<proteinExistence type="predicted"/>
<evidence type="ECO:0000256" key="1">
    <source>
        <dbReference type="SAM" id="Phobius"/>
    </source>
</evidence>
<gene>
    <name evidence="2" type="ORF">E3N88_08139</name>
</gene>
<name>A0A5N6PFI1_9ASTR</name>
<dbReference type="Proteomes" id="UP000326396">
    <property type="component" value="Linkage Group LG12"/>
</dbReference>
<organism evidence="2 3">
    <name type="scientific">Mikania micrantha</name>
    <name type="common">bitter vine</name>
    <dbReference type="NCBI Taxonomy" id="192012"/>
    <lineage>
        <taxon>Eukaryota</taxon>
        <taxon>Viridiplantae</taxon>
        <taxon>Streptophyta</taxon>
        <taxon>Embryophyta</taxon>
        <taxon>Tracheophyta</taxon>
        <taxon>Spermatophyta</taxon>
        <taxon>Magnoliopsida</taxon>
        <taxon>eudicotyledons</taxon>
        <taxon>Gunneridae</taxon>
        <taxon>Pentapetalae</taxon>
        <taxon>asterids</taxon>
        <taxon>campanulids</taxon>
        <taxon>Asterales</taxon>
        <taxon>Asteraceae</taxon>
        <taxon>Asteroideae</taxon>
        <taxon>Heliantheae alliance</taxon>
        <taxon>Eupatorieae</taxon>
        <taxon>Mikania</taxon>
    </lineage>
</organism>
<feature type="transmembrane region" description="Helical" evidence="1">
    <location>
        <begin position="74"/>
        <end position="94"/>
    </location>
</feature>
<feature type="transmembrane region" description="Helical" evidence="1">
    <location>
        <begin position="29"/>
        <end position="54"/>
    </location>
</feature>
<keyword evidence="1" id="KW-0812">Transmembrane</keyword>
<keyword evidence="3" id="KW-1185">Reference proteome</keyword>
<evidence type="ECO:0000313" key="2">
    <source>
        <dbReference type="EMBL" id="KAD6453434.1"/>
    </source>
</evidence>
<sequence length="167" mass="18001">MTPFTIEINSPVIDTPTLKTKLLNFLTTIYLILCQCIGHVLNAAAIAMRGGIVLPLHQIWTRFNPQVAFGEAGIIMPHSSLTFIINTLLALVAIKTQCLPGFPFQTHPHIVILSVTCIMMYCLASVVELIVLAVGLDRASVYAIIAHLGKTGSLCTLVASLASLLCM</sequence>
<dbReference type="EMBL" id="SZYD01000004">
    <property type="protein sequence ID" value="KAD6453434.1"/>
    <property type="molecule type" value="Genomic_DNA"/>
</dbReference>
<feature type="transmembrane region" description="Helical" evidence="1">
    <location>
        <begin position="110"/>
        <end position="135"/>
    </location>
</feature>